<accession>A0A9W9EJK2</accession>
<reference evidence="1" key="1">
    <citation type="submission" date="2022-11" db="EMBL/GenBank/DDBJ databases">
        <authorList>
            <person name="Petersen C."/>
        </authorList>
    </citation>
    <scope>NUCLEOTIDE SEQUENCE</scope>
    <source>
        <strain evidence="1">IBT 30761</strain>
    </source>
</reference>
<dbReference type="RefSeq" id="XP_056469494.1">
    <property type="nucleotide sequence ID" value="XM_056624506.1"/>
</dbReference>
<comment type="caution">
    <text evidence="1">The sequence shown here is derived from an EMBL/GenBank/DDBJ whole genome shotgun (WGS) entry which is preliminary data.</text>
</comment>
<protein>
    <submittedName>
        <fullName evidence="1">Uncharacterized protein</fullName>
    </submittedName>
</protein>
<name>A0A9W9EJK2_9EURO</name>
<dbReference type="AlphaFoldDB" id="A0A9W9EJK2"/>
<evidence type="ECO:0000313" key="1">
    <source>
        <dbReference type="EMBL" id="KAJ5082972.1"/>
    </source>
</evidence>
<evidence type="ECO:0000313" key="2">
    <source>
        <dbReference type="Proteomes" id="UP001149074"/>
    </source>
</evidence>
<keyword evidence="2" id="KW-1185">Reference proteome</keyword>
<dbReference type="Proteomes" id="UP001149074">
    <property type="component" value="Unassembled WGS sequence"/>
</dbReference>
<proteinExistence type="predicted"/>
<dbReference type="OrthoDB" id="5327538at2759"/>
<sequence>MAMPILVHAWKEQVIREQLVHLLDRQDLATCRLICRDLALELAPLLFTEITIFFRSGILTKPSHLAVLQRIGPFIQSMTFKMPHTAETFLPPVIDPMSGKEQTFMYTPQCHQTRPKNPRYGSWEMTDLLVKQYPPLFHAAADIPSFVQAFSSMPNLCHLRINCDGQLPSHRYRRSIVDYALISLRIAVEQAPLLSLNRLSLLSVHPGAVLYLRPSLSFGASPASRKRWSQIRHLSIRMASFPHETGPTDHLKLLHAYLHSFPALHSLVFHWEGQKGLSPISLASEPCLTRPINRALGQYGTQKTKASLRPLKMPSLQHMELVNATIDASQVASFIFDHRHSLHEFNLQDVHLRTGSWDEALAPLTKLSGNERWKETQKHASAIDVPIVLSPAGVSQKQLQRAICAVQRQKDGLRSLAQTRVRERIWGRPDHMKRLVPPSVLSWR</sequence>
<organism evidence="1 2">
    <name type="scientific">Penicillium argentinense</name>
    <dbReference type="NCBI Taxonomy" id="1131581"/>
    <lineage>
        <taxon>Eukaryota</taxon>
        <taxon>Fungi</taxon>
        <taxon>Dikarya</taxon>
        <taxon>Ascomycota</taxon>
        <taxon>Pezizomycotina</taxon>
        <taxon>Eurotiomycetes</taxon>
        <taxon>Eurotiomycetidae</taxon>
        <taxon>Eurotiales</taxon>
        <taxon>Aspergillaceae</taxon>
        <taxon>Penicillium</taxon>
    </lineage>
</organism>
<dbReference type="EMBL" id="JAPQKI010000011">
    <property type="protein sequence ID" value="KAJ5082972.1"/>
    <property type="molecule type" value="Genomic_DNA"/>
</dbReference>
<reference evidence="1" key="2">
    <citation type="journal article" date="2023" name="IMA Fungus">
        <title>Comparative genomic study of the Penicillium genus elucidates a diverse pangenome and 15 lateral gene transfer events.</title>
        <authorList>
            <person name="Petersen C."/>
            <person name="Sorensen T."/>
            <person name="Nielsen M.R."/>
            <person name="Sondergaard T.E."/>
            <person name="Sorensen J.L."/>
            <person name="Fitzpatrick D.A."/>
            <person name="Frisvad J.C."/>
            <person name="Nielsen K.L."/>
        </authorList>
    </citation>
    <scope>NUCLEOTIDE SEQUENCE</scope>
    <source>
        <strain evidence="1">IBT 30761</strain>
    </source>
</reference>
<gene>
    <name evidence="1" type="ORF">N7532_012015</name>
</gene>
<dbReference type="GeneID" id="81363485"/>